<dbReference type="PANTHER" id="PTHR22605:SF16">
    <property type="entry name" value="E3 UBIQUITIN-PROTEIN LIGASE RNF213"/>
    <property type="match status" value="1"/>
</dbReference>
<name>K1QFC3_MAGGI</name>
<evidence type="ECO:0000313" key="3">
    <source>
        <dbReference type="EMBL" id="EKC20251.1"/>
    </source>
</evidence>
<feature type="coiled-coil region" evidence="1">
    <location>
        <begin position="336"/>
        <end position="363"/>
    </location>
</feature>
<dbReference type="PANTHER" id="PTHR22605">
    <property type="entry name" value="RZ-TYPE DOMAIN-CONTAINING PROTEIN"/>
    <property type="match status" value="1"/>
</dbReference>
<dbReference type="EMBL" id="JH816123">
    <property type="protein sequence ID" value="EKC20251.1"/>
    <property type="molecule type" value="Genomic_DNA"/>
</dbReference>
<reference evidence="3" key="1">
    <citation type="journal article" date="2012" name="Nature">
        <title>The oyster genome reveals stress adaptation and complexity of shell formation.</title>
        <authorList>
            <person name="Zhang G."/>
            <person name="Fang X."/>
            <person name="Guo X."/>
            <person name="Li L."/>
            <person name="Luo R."/>
            <person name="Xu F."/>
            <person name="Yang P."/>
            <person name="Zhang L."/>
            <person name="Wang X."/>
            <person name="Qi H."/>
            <person name="Xiong Z."/>
            <person name="Que H."/>
            <person name="Xie Y."/>
            <person name="Holland P.W."/>
            <person name="Paps J."/>
            <person name="Zhu Y."/>
            <person name="Wu F."/>
            <person name="Chen Y."/>
            <person name="Wang J."/>
            <person name="Peng C."/>
            <person name="Meng J."/>
            <person name="Yang L."/>
            <person name="Liu J."/>
            <person name="Wen B."/>
            <person name="Zhang N."/>
            <person name="Huang Z."/>
            <person name="Zhu Q."/>
            <person name="Feng Y."/>
            <person name="Mount A."/>
            <person name="Hedgecock D."/>
            <person name="Xu Z."/>
            <person name="Liu Y."/>
            <person name="Domazet-Loso T."/>
            <person name="Du Y."/>
            <person name="Sun X."/>
            <person name="Zhang S."/>
            <person name="Liu B."/>
            <person name="Cheng P."/>
            <person name="Jiang X."/>
            <person name="Li J."/>
            <person name="Fan D."/>
            <person name="Wang W."/>
            <person name="Fu W."/>
            <person name="Wang T."/>
            <person name="Wang B."/>
            <person name="Zhang J."/>
            <person name="Peng Z."/>
            <person name="Li Y."/>
            <person name="Li N."/>
            <person name="Wang J."/>
            <person name="Chen M."/>
            <person name="He Y."/>
            <person name="Tan F."/>
            <person name="Song X."/>
            <person name="Zheng Q."/>
            <person name="Huang R."/>
            <person name="Yang H."/>
            <person name="Du X."/>
            <person name="Chen L."/>
            <person name="Yang M."/>
            <person name="Gaffney P.M."/>
            <person name="Wang S."/>
            <person name="Luo L."/>
            <person name="She Z."/>
            <person name="Ming Y."/>
            <person name="Huang W."/>
            <person name="Zhang S."/>
            <person name="Huang B."/>
            <person name="Zhang Y."/>
            <person name="Qu T."/>
            <person name="Ni P."/>
            <person name="Miao G."/>
            <person name="Wang J."/>
            <person name="Wang Q."/>
            <person name="Steinberg C.E."/>
            <person name="Wang H."/>
            <person name="Li N."/>
            <person name="Qian L."/>
            <person name="Zhang G."/>
            <person name="Li Y."/>
            <person name="Yang H."/>
            <person name="Liu X."/>
            <person name="Wang J."/>
            <person name="Yin Y."/>
            <person name="Wang J."/>
        </authorList>
    </citation>
    <scope>NUCLEOTIDE SEQUENCE [LARGE SCALE GENOMIC DNA]</scope>
    <source>
        <strain evidence="3">05x7-T-G4-1.051#20</strain>
    </source>
</reference>
<dbReference type="GO" id="GO:0016887">
    <property type="term" value="F:ATP hydrolysis activity"/>
    <property type="evidence" value="ECO:0007669"/>
    <property type="project" value="InterPro"/>
</dbReference>
<proteinExistence type="predicted"/>
<organism evidence="3">
    <name type="scientific">Magallana gigas</name>
    <name type="common">Pacific oyster</name>
    <name type="synonym">Crassostrea gigas</name>
    <dbReference type="NCBI Taxonomy" id="29159"/>
    <lineage>
        <taxon>Eukaryota</taxon>
        <taxon>Metazoa</taxon>
        <taxon>Spiralia</taxon>
        <taxon>Lophotrochozoa</taxon>
        <taxon>Mollusca</taxon>
        <taxon>Bivalvia</taxon>
        <taxon>Autobranchia</taxon>
        <taxon>Pteriomorphia</taxon>
        <taxon>Ostreida</taxon>
        <taxon>Ostreoidea</taxon>
        <taxon>Ostreidae</taxon>
        <taxon>Magallana</taxon>
    </lineage>
</organism>
<feature type="region of interest" description="Disordered" evidence="2">
    <location>
        <begin position="520"/>
        <end position="546"/>
    </location>
</feature>
<dbReference type="HOGENOM" id="CLU_344264_0_0_1"/>
<protein>
    <submittedName>
        <fullName evidence="3">Protein ALO17</fullName>
    </submittedName>
</protein>
<feature type="compositionally biased region" description="Acidic residues" evidence="2">
    <location>
        <begin position="526"/>
        <end position="543"/>
    </location>
</feature>
<evidence type="ECO:0000256" key="2">
    <source>
        <dbReference type="SAM" id="MobiDB-lite"/>
    </source>
</evidence>
<gene>
    <name evidence="3" type="ORF">CGI_10006478</name>
</gene>
<keyword evidence="1" id="KW-0175">Coiled coil</keyword>
<dbReference type="InterPro" id="IPR031248">
    <property type="entry name" value="RNF213"/>
</dbReference>
<accession>K1QFC3</accession>
<dbReference type="AlphaFoldDB" id="K1QFC3"/>
<sequence length="822" mass="95303">MCLPIIHYLDDSLHPFQKLDYCNFKDTEKIWWLISELELEKEDLKAFTWSRDWKEVDEKYKVQESKCMAMLALGLQKMTIMSDKRDLVSLFHFDMLLLAVLDLFSEESHELKSLERRSMYLMDDIFSAVKKDFGVDSNIKIQEIDEKTLKSWKSLKIGEVCCINEEDEGSSQYQSNVVLYKDLLSKLNFIVKNIFRYNESKTFHKILKRNARMQKKTADLKFDDVIDIILGPTKNTWDELCSKIKDGSISVREIEKYCFNEFSNNEVYKELVAMNGGRKEDWIKDRITQLKRFQMFSKTVSVAKLLLDVRDKYEIDGPFENLELIAKSDTEKDVSLIELKISIQEFNKELEEINENQKESIASFYKASDLVKWMRIALPGGIKDLKIYADLALLSVEGDEQVGRVTRLHSAAIGYSSVIFGNIYGEIEMIDTWREVWQNLEKDNFLPQKLEQSNRVLNWFIEIKEAHGSVEVTSLKQVDAIKDRGIFKVGNSEKTAAISHQLNLQDVIWLHVPAARIAKDNKHEEDLEDSNSEQSSSEDEMEENDRSLTGINLDKIEFEGEGRDYTLGEMTDLQSRLMLVTGKADAGRESIERFTSIFDNVTRLGKVFLQLHASGCILFKQWTFEFHCNPHAGSSVMIRMDNRSVVKGTNFPENKEESNITNSNVNEYIRNIADFMESCYEEWIEYIAEKRSIFYPLNFYTVDQMVLLQEEIAKYRNGTQVTQFLCPLLSVVKSNCLLDPDLDDANNKVQENLLAFEQTSKMENESEKNTHTDAIRKFLKAAEETGISRKHALRAVQSQEFDIEDIEEGMYHRRACSDFVAS</sequence>
<evidence type="ECO:0000256" key="1">
    <source>
        <dbReference type="SAM" id="Coils"/>
    </source>
</evidence>
<dbReference type="InParanoid" id="K1QFC3"/>
<dbReference type="GO" id="GO:0004842">
    <property type="term" value="F:ubiquitin-protein transferase activity"/>
    <property type="evidence" value="ECO:0007669"/>
    <property type="project" value="InterPro"/>
</dbReference>